<accession>A0A6G0HI08</accession>
<keyword evidence="3" id="KW-1185">Reference proteome</keyword>
<protein>
    <submittedName>
        <fullName evidence="2">Uncharacterized protein</fullName>
    </submittedName>
</protein>
<dbReference type="PANTHER" id="PTHR31025">
    <property type="entry name" value="SI:CH211-196P9.1-RELATED"/>
    <property type="match status" value="1"/>
</dbReference>
<proteinExistence type="predicted"/>
<name>A0A6G0HI08_LARCR</name>
<evidence type="ECO:0000256" key="1">
    <source>
        <dbReference type="SAM" id="MobiDB-lite"/>
    </source>
</evidence>
<organism evidence="2 3">
    <name type="scientific">Larimichthys crocea</name>
    <name type="common">Large yellow croaker</name>
    <name type="synonym">Pseudosciaena crocea</name>
    <dbReference type="NCBI Taxonomy" id="215358"/>
    <lineage>
        <taxon>Eukaryota</taxon>
        <taxon>Metazoa</taxon>
        <taxon>Chordata</taxon>
        <taxon>Craniata</taxon>
        <taxon>Vertebrata</taxon>
        <taxon>Euteleostomi</taxon>
        <taxon>Actinopterygii</taxon>
        <taxon>Neopterygii</taxon>
        <taxon>Teleostei</taxon>
        <taxon>Neoteleostei</taxon>
        <taxon>Acanthomorphata</taxon>
        <taxon>Eupercaria</taxon>
        <taxon>Sciaenidae</taxon>
        <taxon>Larimichthys</taxon>
    </lineage>
</organism>
<evidence type="ECO:0000313" key="2">
    <source>
        <dbReference type="EMBL" id="KAE8278834.1"/>
    </source>
</evidence>
<reference evidence="2 3" key="1">
    <citation type="submission" date="2019-07" db="EMBL/GenBank/DDBJ databases">
        <title>Chromosome genome assembly for large yellow croaker.</title>
        <authorList>
            <person name="Xiao S."/>
        </authorList>
    </citation>
    <scope>NUCLEOTIDE SEQUENCE [LARGE SCALE GENOMIC DNA]</scope>
    <source>
        <strain evidence="2">JMULYC20181020</strain>
        <tissue evidence="2">Muscle</tissue>
    </source>
</reference>
<sequence>MVNILAADLMEKNGTSPSRQVKEKYARGIVSLFPYLRDPFSRTGHEHYYYGESGTGYLAWRIKTIQRSTARDKRSSYGGTSREDGLGGPAARRETQFVPESVLSEDECKEAIALMKHCPDEDTIKKKMKLTFDFRRNMVLDPQQSSNVLSLFPRFKDVKGLVEQDFVLMFGEDVSGKFLEKWTTAFKKKIIQQCRKLPSTSELENLLLAADNPEDGTEVDDNIGTNIQEHLDSITSSAQPYLLALGRNKKTVHQFFVILDKNAISCRSASALGAFDELFKVHYVFATTYNPMLYNMFTFIQTTVYNIDVGKVKESPRVA</sequence>
<dbReference type="PANTHER" id="PTHR31025:SF29">
    <property type="entry name" value="SI:CH211-196P9.1"/>
    <property type="match status" value="1"/>
</dbReference>
<gene>
    <name evidence="2" type="ORF">D5F01_LYC22411</name>
</gene>
<dbReference type="AlphaFoldDB" id="A0A6G0HI08"/>
<comment type="caution">
    <text evidence="2">The sequence shown here is derived from an EMBL/GenBank/DDBJ whole genome shotgun (WGS) entry which is preliminary data.</text>
</comment>
<evidence type="ECO:0000313" key="3">
    <source>
        <dbReference type="Proteomes" id="UP000424527"/>
    </source>
</evidence>
<dbReference type="Proteomes" id="UP000424527">
    <property type="component" value="Unassembled WGS sequence"/>
</dbReference>
<dbReference type="EMBL" id="REGW02000023">
    <property type="protein sequence ID" value="KAE8278834.1"/>
    <property type="molecule type" value="Genomic_DNA"/>
</dbReference>
<feature type="region of interest" description="Disordered" evidence="1">
    <location>
        <begin position="71"/>
        <end position="91"/>
    </location>
</feature>